<comment type="similarity">
    <text evidence="1">Belongs to the beta/gamma-crystallin family.</text>
</comment>
<feature type="domain" description="Beta/gamma crystallin 'Greek key'" evidence="3">
    <location>
        <begin position="80"/>
        <end position="119"/>
    </location>
</feature>
<keyword evidence="5" id="KW-1185">Reference proteome</keyword>
<dbReference type="PROSITE" id="PS50915">
    <property type="entry name" value="CRYSTALLIN_BETA_GAMMA"/>
    <property type="match status" value="1"/>
</dbReference>
<gene>
    <name evidence="4" type="ORF">A6770_30415</name>
</gene>
<keyword evidence="2" id="KW-0677">Repeat</keyword>
<evidence type="ECO:0000313" key="4">
    <source>
        <dbReference type="EMBL" id="RCJ21444.1"/>
    </source>
</evidence>
<dbReference type="AlphaFoldDB" id="A0A367QE26"/>
<dbReference type="EMBL" id="LXQD01000330">
    <property type="protein sequence ID" value="RCJ21444.1"/>
    <property type="molecule type" value="Genomic_DNA"/>
</dbReference>
<organism evidence="4 5">
    <name type="scientific">Nostoc minutum NIES-26</name>
    <dbReference type="NCBI Taxonomy" id="1844469"/>
    <lineage>
        <taxon>Bacteria</taxon>
        <taxon>Bacillati</taxon>
        <taxon>Cyanobacteriota</taxon>
        <taxon>Cyanophyceae</taxon>
        <taxon>Nostocales</taxon>
        <taxon>Nostocaceae</taxon>
        <taxon>Nostoc</taxon>
    </lineage>
</organism>
<sequence>MSNINNHGVDMNNKQIKDLYSIEAVQDLSHEAAATISGGALDLSDGRNGDGARRNNIGRAVASLRRFNNKASWYEVTGRRDWIVYTGVNFTGRSRRLQAGTKGNFTGPFNNNIASVRPA</sequence>
<comment type="caution">
    <text evidence="4">The sequence shown here is derived from an EMBL/GenBank/DDBJ whole genome shotgun (WGS) entry which is preliminary data.</text>
</comment>
<dbReference type="InterPro" id="IPR001064">
    <property type="entry name" value="Beta/gamma_crystallin"/>
</dbReference>
<dbReference type="Gene3D" id="2.60.20.10">
    <property type="entry name" value="Crystallins"/>
    <property type="match status" value="1"/>
</dbReference>
<protein>
    <recommendedName>
        <fullName evidence="3">Beta/gamma crystallin 'Greek key' domain-containing protein</fullName>
    </recommendedName>
</protein>
<proteinExistence type="inferred from homology"/>
<evidence type="ECO:0000313" key="5">
    <source>
        <dbReference type="Proteomes" id="UP000252107"/>
    </source>
</evidence>
<name>A0A367QE26_9NOSO</name>
<evidence type="ECO:0000259" key="3">
    <source>
        <dbReference type="PROSITE" id="PS50915"/>
    </source>
</evidence>
<accession>A0A367QE26</accession>
<reference evidence="4" key="1">
    <citation type="submission" date="2016-04" db="EMBL/GenBank/DDBJ databases">
        <authorList>
            <person name="Tabuchi Yagui T.R."/>
        </authorList>
    </citation>
    <scope>NUCLEOTIDE SEQUENCE [LARGE SCALE GENOMIC DNA]</scope>
    <source>
        <strain evidence="4">NIES-26</strain>
    </source>
</reference>
<dbReference type="SUPFAM" id="SSF49695">
    <property type="entry name" value="gamma-Crystallin-like"/>
    <property type="match status" value="1"/>
</dbReference>
<evidence type="ECO:0000256" key="1">
    <source>
        <dbReference type="ARBA" id="ARBA00009646"/>
    </source>
</evidence>
<dbReference type="Proteomes" id="UP000252107">
    <property type="component" value="Unassembled WGS sequence"/>
</dbReference>
<evidence type="ECO:0000256" key="2">
    <source>
        <dbReference type="ARBA" id="ARBA00022737"/>
    </source>
</evidence>
<dbReference type="InterPro" id="IPR011024">
    <property type="entry name" value="G_crystallin-like"/>
</dbReference>